<keyword evidence="3" id="KW-0547">Nucleotide-binding</keyword>
<dbReference type="RefSeq" id="WP_044580281.1">
    <property type="nucleotide sequence ID" value="NZ_BAABDR010000023.1"/>
</dbReference>
<dbReference type="Pfam" id="PF13193">
    <property type="entry name" value="AMP-binding_C"/>
    <property type="match status" value="1"/>
</dbReference>
<name>A0A061AAY4_9ACTN</name>
<dbReference type="PANTHER" id="PTHR42921">
    <property type="entry name" value="ACETOACETYL-COA SYNTHETASE"/>
    <property type="match status" value="1"/>
</dbReference>
<dbReference type="GO" id="GO:0006629">
    <property type="term" value="P:lipid metabolic process"/>
    <property type="evidence" value="ECO:0007669"/>
    <property type="project" value="InterPro"/>
</dbReference>
<dbReference type="Pfam" id="PF16177">
    <property type="entry name" value="ACAS_N"/>
    <property type="match status" value="1"/>
</dbReference>
<dbReference type="InterPro" id="IPR020845">
    <property type="entry name" value="AMP-binding_CS"/>
</dbReference>
<evidence type="ECO:0000256" key="2">
    <source>
        <dbReference type="ARBA" id="ARBA00022598"/>
    </source>
</evidence>
<keyword evidence="4" id="KW-0067">ATP-binding</keyword>
<dbReference type="InterPro" id="IPR045851">
    <property type="entry name" value="AMP-bd_C_sf"/>
</dbReference>
<dbReference type="Gene3D" id="3.30.300.30">
    <property type="match status" value="1"/>
</dbReference>
<feature type="domain" description="AMP-binding enzyme C-terminal" evidence="6">
    <location>
        <begin position="535"/>
        <end position="606"/>
    </location>
</feature>
<gene>
    <name evidence="9" type="ORF">J2Z30_008600</name>
    <name evidence="8" type="ORF">SIRAN9561</name>
</gene>
<dbReference type="GO" id="GO:0005524">
    <property type="term" value="F:ATP binding"/>
    <property type="evidence" value="ECO:0007669"/>
    <property type="project" value="UniProtKB-KW"/>
</dbReference>
<dbReference type="EC" id="6.2.1.16" evidence="9"/>
<evidence type="ECO:0000259" key="5">
    <source>
        <dbReference type="Pfam" id="PF00501"/>
    </source>
</evidence>
<reference evidence="8" key="1">
    <citation type="submission" date="2014-05" db="EMBL/GenBank/DDBJ databases">
        <authorList>
            <person name="Horn Fabian"/>
        </authorList>
    </citation>
    <scope>NUCLEOTIDE SEQUENCE</scope>
</reference>
<dbReference type="HOGENOM" id="CLU_000022_3_3_11"/>
<evidence type="ECO:0000256" key="1">
    <source>
        <dbReference type="ARBA" id="ARBA00006432"/>
    </source>
</evidence>
<evidence type="ECO:0000313" key="10">
    <source>
        <dbReference type="Proteomes" id="UP000756710"/>
    </source>
</evidence>
<dbReference type="InterPro" id="IPR042099">
    <property type="entry name" value="ANL_N_sf"/>
</dbReference>
<reference evidence="9 10" key="2">
    <citation type="submission" date="2021-03" db="EMBL/GenBank/DDBJ databases">
        <title>Genomic Encyclopedia of Type Strains, Phase IV (KMG-IV): sequencing the most valuable type-strain genomes for metagenomic binning, comparative biology and taxonomic classification.</title>
        <authorList>
            <person name="Goeker M."/>
        </authorList>
    </citation>
    <scope>NUCLEOTIDE SEQUENCE [LARGE SCALE GENOMIC DNA]</scope>
    <source>
        <strain evidence="9 10">DSM 41954</strain>
    </source>
</reference>
<keyword evidence="10" id="KW-1185">Reference proteome</keyword>
<feature type="domain" description="Acetyl-coenzyme A synthetase N-terminal" evidence="7">
    <location>
        <begin position="39"/>
        <end position="92"/>
    </location>
</feature>
<proteinExistence type="inferred from homology"/>
<dbReference type="Proteomes" id="UP000756710">
    <property type="component" value="Unassembled WGS sequence"/>
</dbReference>
<dbReference type="AlphaFoldDB" id="A0A061AAY4"/>
<dbReference type="InterPro" id="IPR025110">
    <property type="entry name" value="AMP-bd_C"/>
</dbReference>
<dbReference type="SUPFAM" id="SSF56801">
    <property type="entry name" value="Acetyl-CoA synthetase-like"/>
    <property type="match status" value="1"/>
</dbReference>
<dbReference type="InterPro" id="IPR032387">
    <property type="entry name" value="ACAS_N"/>
</dbReference>
<evidence type="ECO:0000313" key="8">
    <source>
        <dbReference type="EMBL" id="CDR17576.1"/>
    </source>
</evidence>
<sequence>MSTKPPDWTPTTQAVENARITDFTRFASQHAGRDLSGDYHKLWAWSVDDVSGFWAAVWDYCRLPERPARPALATEAMPGSVWFPGSTLNYTAEVFRDRTGTDTAVITVTEDTGPVAITWHQLRRQVASLAQALTGLGVRMGDRVVGYLPNGVQAITAFLATASLGATWAVCGQDYTAAAAEARFTQLQPTVLIAGTGCLHGGKHIDRCPDVQALRDALPTLAATIVVGDATRVPDALGWSTLTEHDADFAPRPVPFDHPLWVVFSSGTTGRPKGIVHGHGGVVLEQLKNLGLQLGLRAGDRLLWHTTPSWMMWNVLVAGLLLGATAVCYEGSPTYPDTDVLWQLAAGLEVKVLGTSPGYLAACRKAGVRITDHYPASLERLGVTGSTFPGDLQHWVAGELGPRAQVVCTSGGTDVVTAFIGATPTTPVWAGELSAPCLGVSVEAFGPDGKPVRGEVGELVVLRPTPSMPLFFWDDPDGSRHRNAYFDVYPGVWRHGDWITITDQGSVIMHGRSDATLNRHGIRMGSSDIYGPVEELKEIAEALVVGIEQDGGDYWMPLFVTTTNGTDVDDVLREKIRNAIRHGASPRHVPDEIIQAPGIPHTRTGKKLEVPVKRLLRGDAQDTVVDPGSVDRPELIDWYARIGAAHHTRRGTALGSAPSRSANGRP</sequence>
<dbReference type="NCBIfam" id="TIGR01217">
    <property type="entry name" value="ac_ac_CoA_syn"/>
    <property type="match status" value="1"/>
</dbReference>
<dbReference type="EMBL" id="LK022848">
    <property type="protein sequence ID" value="CDR17576.1"/>
    <property type="molecule type" value="Genomic_DNA"/>
</dbReference>
<protein>
    <submittedName>
        <fullName evidence="8">Acetoacetyl-CoA synthase</fullName>
    </submittedName>
    <submittedName>
        <fullName evidence="9">Acetoacetyl-CoA synthetase</fullName>
        <ecNumber evidence="9">6.2.1.16</ecNumber>
    </submittedName>
</protein>
<dbReference type="InterPro" id="IPR000873">
    <property type="entry name" value="AMP-dep_synth/lig_dom"/>
</dbReference>
<keyword evidence="2 9" id="KW-0436">Ligase</keyword>
<dbReference type="GO" id="GO:0030729">
    <property type="term" value="F:acetoacetate-CoA ligase activity"/>
    <property type="evidence" value="ECO:0007669"/>
    <property type="project" value="UniProtKB-EC"/>
</dbReference>
<comment type="similarity">
    <text evidence="1">Belongs to the ATP-dependent AMP-binding enzyme family.</text>
</comment>
<feature type="domain" description="AMP-dependent synthetase/ligase" evidence="5">
    <location>
        <begin position="98"/>
        <end position="464"/>
    </location>
</feature>
<dbReference type="Pfam" id="PF00501">
    <property type="entry name" value="AMP-binding"/>
    <property type="match status" value="1"/>
</dbReference>
<dbReference type="PROSITE" id="PS00455">
    <property type="entry name" value="AMP_BINDING"/>
    <property type="match status" value="1"/>
</dbReference>
<evidence type="ECO:0000256" key="3">
    <source>
        <dbReference type="ARBA" id="ARBA00022741"/>
    </source>
</evidence>
<evidence type="ECO:0000259" key="7">
    <source>
        <dbReference type="Pfam" id="PF16177"/>
    </source>
</evidence>
<accession>A0A061AAY4</accession>
<evidence type="ECO:0000256" key="4">
    <source>
        <dbReference type="ARBA" id="ARBA00022840"/>
    </source>
</evidence>
<evidence type="ECO:0000259" key="6">
    <source>
        <dbReference type="Pfam" id="PF13193"/>
    </source>
</evidence>
<evidence type="ECO:0000313" key="9">
    <source>
        <dbReference type="EMBL" id="MBP2067534.1"/>
    </source>
</evidence>
<dbReference type="PANTHER" id="PTHR42921:SF1">
    <property type="entry name" value="ACETOACETYL-COA SYNTHETASE"/>
    <property type="match status" value="1"/>
</dbReference>
<dbReference type="Gene3D" id="3.40.50.12780">
    <property type="entry name" value="N-terminal domain of ligase-like"/>
    <property type="match status" value="1"/>
</dbReference>
<dbReference type="InterPro" id="IPR005914">
    <property type="entry name" value="Acac_CoA_synth"/>
</dbReference>
<organism evidence="8">
    <name type="scientific">Streptomyces iranensis</name>
    <dbReference type="NCBI Taxonomy" id="576784"/>
    <lineage>
        <taxon>Bacteria</taxon>
        <taxon>Bacillati</taxon>
        <taxon>Actinomycetota</taxon>
        <taxon>Actinomycetes</taxon>
        <taxon>Kitasatosporales</taxon>
        <taxon>Streptomycetaceae</taxon>
        <taxon>Streptomyces</taxon>
        <taxon>Streptomyces violaceusniger group</taxon>
    </lineage>
</organism>
<dbReference type="EMBL" id="JAGGLR010000031">
    <property type="protein sequence ID" value="MBP2067534.1"/>
    <property type="molecule type" value="Genomic_DNA"/>
</dbReference>
<dbReference type="NCBIfam" id="NF002937">
    <property type="entry name" value="PRK03584.1"/>
    <property type="match status" value="1"/>
</dbReference>